<dbReference type="AlphaFoldDB" id="A0A1G6PDR7"/>
<sequence length="177" mass="18894">MNAYAALLRGVNVGGRTRIAMADLRSLLTTLGYTDVRTVLQSGNAVFTAPETDPATLESTIEEALAAELGLTTRCLIRTGPELQTVLTAHPLADVADNGSKMLAVFLSATPDPALAAEHDPVALDPDTIRIGDRVVYQWCPAGIAEAPALVPFLERKWRITATARNWNTVTKLAALT</sequence>
<dbReference type="InterPro" id="IPR012545">
    <property type="entry name" value="DUF1697"/>
</dbReference>
<dbReference type="SUPFAM" id="SSF160379">
    <property type="entry name" value="SP0830-like"/>
    <property type="match status" value="1"/>
</dbReference>
<dbReference type="EMBL" id="FMZZ01000004">
    <property type="protein sequence ID" value="SDC78141.1"/>
    <property type="molecule type" value="Genomic_DNA"/>
</dbReference>
<organism evidence="1 2">
    <name type="scientific">Actinokineospora iranica</name>
    <dbReference type="NCBI Taxonomy" id="1271860"/>
    <lineage>
        <taxon>Bacteria</taxon>
        <taxon>Bacillati</taxon>
        <taxon>Actinomycetota</taxon>
        <taxon>Actinomycetes</taxon>
        <taxon>Pseudonocardiales</taxon>
        <taxon>Pseudonocardiaceae</taxon>
        <taxon>Actinokineospora</taxon>
    </lineage>
</organism>
<dbReference type="Gene3D" id="3.30.70.1280">
    <property type="entry name" value="SP0830-like domains"/>
    <property type="match status" value="1"/>
</dbReference>
<reference evidence="2" key="1">
    <citation type="submission" date="2016-10" db="EMBL/GenBank/DDBJ databases">
        <authorList>
            <person name="Varghese N."/>
            <person name="Submissions S."/>
        </authorList>
    </citation>
    <scope>NUCLEOTIDE SEQUENCE [LARGE SCALE GENOMIC DNA]</scope>
    <source>
        <strain evidence="2">IBRC-M 10403</strain>
    </source>
</reference>
<proteinExistence type="predicted"/>
<dbReference type="RefSeq" id="WP_091449898.1">
    <property type="nucleotide sequence ID" value="NZ_FMZZ01000004.1"/>
</dbReference>
<dbReference type="OrthoDB" id="9806494at2"/>
<keyword evidence="2" id="KW-1185">Reference proteome</keyword>
<evidence type="ECO:0000313" key="1">
    <source>
        <dbReference type="EMBL" id="SDC78141.1"/>
    </source>
</evidence>
<dbReference type="Pfam" id="PF08002">
    <property type="entry name" value="DUF1697"/>
    <property type="match status" value="1"/>
</dbReference>
<dbReference type="PANTHER" id="PTHR36439:SF1">
    <property type="entry name" value="DUF1697 DOMAIN-CONTAINING PROTEIN"/>
    <property type="match status" value="1"/>
</dbReference>
<protein>
    <submittedName>
        <fullName evidence="1">Uncharacterized conserved protein, DUF1697 family</fullName>
    </submittedName>
</protein>
<name>A0A1G6PDR7_9PSEU</name>
<dbReference type="STRING" id="1271860.SAMN05216174_104244"/>
<evidence type="ECO:0000313" key="2">
    <source>
        <dbReference type="Proteomes" id="UP000199501"/>
    </source>
</evidence>
<dbReference type="PANTHER" id="PTHR36439">
    <property type="entry name" value="BLL4334 PROTEIN"/>
    <property type="match status" value="1"/>
</dbReference>
<accession>A0A1G6PDR7</accession>
<dbReference type="Proteomes" id="UP000199501">
    <property type="component" value="Unassembled WGS sequence"/>
</dbReference>
<dbReference type="PIRSF" id="PIRSF008502">
    <property type="entry name" value="UCP008502"/>
    <property type="match status" value="1"/>
</dbReference>
<gene>
    <name evidence="1" type="ORF">SAMN05216174_104244</name>
</gene>